<protein>
    <recommendedName>
        <fullName evidence="3">Polyketide cyclase / dehydrase and lipid transport</fullName>
    </recommendedName>
</protein>
<proteinExistence type="predicted"/>
<accession>A0A1I1UU60</accession>
<organism evidence="1 2">
    <name type="scientific">Thermophagus xiamenensis</name>
    <dbReference type="NCBI Taxonomy" id="385682"/>
    <lineage>
        <taxon>Bacteria</taxon>
        <taxon>Pseudomonadati</taxon>
        <taxon>Bacteroidota</taxon>
        <taxon>Bacteroidia</taxon>
        <taxon>Marinilabiliales</taxon>
        <taxon>Marinilabiliaceae</taxon>
        <taxon>Thermophagus</taxon>
    </lineage>
</organism>
<sequence length="134" mass="15027">MTRFESEIKDVNQPASAIYQVLSNFDNFDHLLPEDKISNWQSFGDSCRFEVVGLGQFGLKIVNKDADKMVKYTADGSVPFNFFLWVQLKEIDSSTTKIKVTLDADLNPMLKMVASGPLKKFVGLLAEAIASHTY</sequence>
<dbReference type="OrthoDB" id="1011799at2"/>
<gene>
    <name evidence="1" type="ORF">SAMN05444380_101120</name>
</gene>
<dbReference type="STRING" id="385682.SAMN05444380_101120"/>
<reference evidence="1 2" key="1">
    <citation type="submission" date="2016-10" db="EMBL/GenBank/DDBJ databases">
        <authorList>
            <person name="de Groot N.N."/>
        </authorList>
    </citation>
    <scope>NUCLEOTIDE SEQUENCE [LARGE SCALE GENOMIC DNA]</scope>
    <source>
        <strain evidence="1 2">DSM 19012</strain>
    </source>
</reference>
<name>A0A1I1UU60_9BACT</name>
<dbReference type="RefSeq" id="WP_010526971.1">
    <property type="nucleotide sequence ID" value="NZ_AFSL01000024.1"/>
</dbReference>
<dbReference type="InParanoid" id="A0A1I1UU60"/>
<keyword evidence="2" id="KW-1185">Reference proteome</keyword>
<evidence type="ECO:0000313" key="1">
    <source>
        <dbReference type="EMBL" id="SFD71560.1"/>
    </source>
</evidence>
<dbReference type="eggNOG" id="COG3427">
    <property type="taxonomic scope" value="Bacteria"/>
</dbReference>
<dbReference type="AlphaFoldDB" id="A0A1I1UU60"/>
<dbReference type="SUPFAM" id="SSF55961">
    <property type="entry name" value="Bet v1-like"/>
    <property type="match status" value="1"/>
</dbReference>
<dbReference type="Proteomes" id="UP000181976">
    <property type="component" value="Unassembled WGS sequence"/>
</dbReference>
<evidence type="ECO:0000313" key="2">
    <source>
        <dbReference type="Proteomes" id="UP000181976"/>
    </source>
</evidence>
<evidence type="ECO:0008006" key="3">
    <source>
        <dbReference type="Google" id="ProtNLM"/>
    </source>
</evidence>
<dbReference type="EMBL" id="FONA01000001">
    <property type="protein sequence ID" value="SFD71560.1"/>
    <property type="molecule type" value="Genomic_DNA"/>
</dbReference>